<comment type="caution">
    <text evidence="2">The sequence shown here is derived from an EMBL/GenBank/DDBJ whole genome shotgun (WGS) entry which is preliminary data.</text>
</comment>
<dbReference type="STRING" id="1081102.A0A167MB72"/>
<name>A0A167MB72_9HYPO</name>
<keyword evidence="2" id="KW-0808">Transferase</keyword>
<dbReference type="SMART" id="SM00220">
    <property type="entry name" value="S_TKc"/>
    <property type="match status" value="1"/>
</dbReference>
<dbReference type="Pfam" id="PF00069">
    <property type="entry name" value="Pkinase"/>
    <property type="match status" value="1"/>
</dbReference>
<dbReference type="AlphaFoldDB" id="A0A167MB72"/>
<dbReference type="InterPro" id="IPR011009">
    <property type="entry name" value="Kinase-like_dom_sf"/>
</dbReference>
<protein>
    <submittedName>
        <fullName evidence="2">Protein kinase-like domain protein</fullName>
    </submittedName>
</protein>
<dbReference type="PROSITE" id="PS50011">
    <property type="entry name" value="PROTEIN_KINASE_DOM"/>
    <property type="match status" value="1"/>
</dbReference>
<evidence type="ECO:0000313" key="3">
    <source>
        <dbReference type="Proteomes" id="UP000076874"/>
    </source>
</evidence>
<gene>
    <name evidence="2" type="ORF">SPI_09093</name>
</gene>
<sequence length="289" mass="32379">MAGHGLSGMVILQPCGTRVIKAPSPLRSEYLTKLSRKQIRREIEIYKHLPKGHRRLVRMLDYEDDGGDNVSITLEYMPHNSVQRYLVGGCDHTKPSEAELARGRAVPRRLRASWALEATDGVMMLHMHDVIHADLKPENMLLDNGLHVRIIDLSGCALKTLEPLSLESAPFYMPRTPDNKNGNMDCSVTTDLFALGSSFFQMETCFSPWYGQSHDEIAARYERGEFPDLATAGFDGTPLVFSKTIWKCWHGEFETAADVLASLKADIRVAFGPEDIAFSEEHSDIIVSE</sequence>
<keyword evidence="2" id="KW-0418">Kinase</keyword>
<evidence type="ECO:0000313" key="2">
    <source>
        <dbReference type="EMBL" id="OAA54159.1"/>
    </source>
</evidence>
<dbReference type="SUPFAM" id="SSF56112">
    <property type="entry name" value="Protein kinase-like (PK-like)"/>
    <property type="match status" value="1"/>
</dbReference>
<feature type="domain" description="Protein kinase" evidence="1">
    <location>
        <begin position="1"/>
        <end position="289"/>
    </location>
</feature>
<dbReference type="InterPro" id="IPR051681">
    <property type="entry name" value="Ser/Thr_Kinases-Pseudokinases"/>
</dbReference>
<dbReference type="InterPro" id="IPR008271">
    <property type="entry name" value="Ser/Thr_kinase_AS"/>
</dbReference>
<accession>A0A167MB72</accession>
<dbReference type="PROSITE" id="PS00108">
    <property type="entry name" value="PROTEIN_KINASE_ST"/>
    <property type="match status" value="1"/>
</dbReference>
<dbReference type="PANTHER" id="PTHR44329">
    <property type="entry name" value="SERINE/THREONINE-PROTEIN KINASE TNNI3K-RELATED"/>
    <property type="match status" value="1"/>
</dbReference>
<dbReference type="Gene3D" id="1.10.510.10">
    <property type="entry name" value="Transferase(Phosphotransferase) domain 1"/>
    <property type="match status" value="1"/>
</dbReference>
<proteinExistence type="predicted"/>
<dbReference type="Proteomes" id="UP000076874">
    <property type="component" value="Unassembled WGS sequence"/>
</dbReference>
<keyword evidence="3" id="KW-1185">Reference proteome</keyword>
<dbReference type="OrthoDB" id="4062651at2759"/>
<dbReference type="GO" id="GO:0005524">
    <property type="term" value="F:ATP binding"/>
    <property type="evidence" value="ECO:0007669"/>
    <property type="project" value="InterPro"/>
</dbReference>
<organism evidence="2 3">
    <name type="scientific">Niveomyces insectorum RCEF 264</name>
    <dbReference type="NCBI Taxonomy" id="1081102"/>
    <lineage>
        <taxon>Eukaryota</taxon>
        <taxon>Fungi</taxon>
        <taxon>Dikarya</taxon>
        <taxon>Ascomycota</taxon>
        <taxon>Pezizomycotina</taxon>
        <taxon>Sordariomycetes</taxon>
        <taxon>Hypocreomycetidae</taxon>
        <taxon>Hypocreales</taxon>
        <taxon>Cordycipitaceae</taxon>
        <taxon>Niveomyces</taxon>
    </lineage>
</organism>
<reference evidence="2 3" key="1">
    <citation type="journal article" date="2016" name="Genome Biol. Evol.">
        <title>Divergent and convergent evolution of fungal pathogenicity.</title>
        <authorList>
            <person name="Shang Y."/>
            <person name="Xiao G."/>
            <person name="Zheng P."/>
            <person name="Cen K."/>
            <person name="Zhan S."/>
            <person name="Wang C."/>
        </authorList>
    </citation>
    <scope>NUCLEOTIDE SEQUENCE [LARGE SCALE GENOMIC DNA]</scope>
    <source>
        <strain evidence="2 3">RCEF 264</strain>
    </source>
</reference>
<dbReference type="EMBL" id="AZHD01000025">
    <property type="protein sequence ID" value="OAA54159.1"/>
    <property type="molecule type" value="Genomic_DNA"/>
</dbReference>
<evidence type="ECO:0000259" key="1">
    <source>
        <dbReference type="PROSITE" id="PS50011"/>
    </source>
</evidence>
<dbReference type="InterPro" id="IPR000719">
    <property type="entry name" value="Prot_kinase_dom"/>
</dbReference>
<dbReference type="GO" id="GO:0004674">
    <property type="term" value="F:protein serine/threonine kinase activity"/>
    <property type="evidence" value="ECO:0007669"/>
    <property type="project" value="TreeGrafter"/>
</dbReference>